<comment type="caution">
    <text evidence="9">The sequence shown here is derived from an EMBL/GenBank/DDBJ whole genome shotgun (WGS) entry which is preliminary data.</text>
</comment>
<evidence type="ECO:0000256" key="3">
    <source>
        <dbReference type="ARBA" id="ARBA00022448"/>
    </source>
</evidence>
<dbReference type="PANTHER" id="PTHR36838">
    <property type="entry name" value="AUXIN EFFLUX CARRIER FAMILY PROTEIN"/>
    <property type="match status" value="1"/>
</dbReference>
<reference evidence="9 10" key="1">
    <citation type="submission" date="2016-01" db="EMBL/GenBank/DDBJ databases">
        <title>Draft genome of the antarctic isolate Shewanella frigidimarina Ag06-30.</title>
        <authorList>
            <person name="Parmeciano Di Noto G."/>
            <person name="Vazquez S."/>
            <person name="Mac Cormack W."/>
            <person name="Iriarte A."/>
            <person name="Quiroga C."/>
        </authorList>
    </citation>
    <scope>NUCLEOTIDE SEQUENCE [LARGE SCALE GENOMIC DNA]</scope>
    <source>
        <strain evidence="9 10">Ag06-30</strain>
    </source>
</reference>
<keyword evidence="6 8" id="KW-1133">Transmembrane helix</keyword>
<feature type="transmembrane region" description="Helical" evidence="8">
    <location>
        <begin position="168"/>
        <end position="190"/>
    </location>
</feature>
<evidence type="ECO:0000256" key="5">
    <source>
        <dbReference type="ARBA" id="ARBA00022692"/>
    </source>
</evidence>
<feature type="transmembrane region" description="Helical" evidence="8">
    <location>
        <begin position="196"/>
        <end position="218"/>
    </location>
</feature>
<comment type="subcellular location">
    <subcellularLocation>
        <location evidence="1">Cell membrane</location>
        <topology evidence="1">Multi-pass membrane protein</topology>
    </subcellularLocation>
</comment>
<evidence type="ECO:0000256" key="7">
    <source>
        <dbReference type="ARBA" id="ARBA00023136"/>
    </source>
</evidence>
<dbReference type="Gene3D" id="1.20.1530.20">
    <property type="match status" value="1"/>
</dbReference>
<evidence type="ECO:0000256" key="4">
    <source>
        <dbReference type="ARBA" id="ARBA00022475"/>
    </source>
</evidence>
<dbReference type="Pfam" id="PF03547">
    <property type="entry name" value="Mem_trans"/>
    <property type="match status" value="1"/>
</dbReference>
<keyword evidence="5 8" id="KW-0812">Transmembrane</keyword>
<evidence type="ECO:0000256" key="6">
    <source>
        <dbReference type="ARBA" id="ARBA00022989"/>
    </source>
</evidence>
<feature type="transmembrane region" description="Helical" evidence="8">
    <location>
        <begin position="239"/>
        <end position="260"/>
    </location>
</feature>
<gene>
    <name evidence="9" type="ORF">AWJ07_06105</name>
</gene>
<keyword evidence="4" id="KW-1003">Cell membrane</keyword>
<evidence type="ECO:0000313" key="9">
    <source>
        <dbReference type="EMBL" id="KVX01024.1"/>
    </source>
</evidence>
<feature type="transmembrane region" description="Helical" evidence="8">
    <location>
        <begin position="99"/>
        <end position="119"/>
    </location>
</feature>
<dbReference type="InterPro" id="IPR038770">
    <property type="entry name" value="Na+/solute_symporter_sf"/>
</dbReference>
<evidence type="ECO:0000313" key="10">
    <source>
        <dbReference type="Proteomes" id="UP000055702"/>
    </source>
</evidence>
<organism evidence="9">
    <name type="scientific">Shewanella frigidimarina</name>
    <dbReference type="NCBI Taxonomy" id="56812"/>
    <lineage>
        <taxon>Bacteria</taxon>
        <taxon>Pseudomonadati</taxon>
        <taxon>Pseudomonadota</taxon>
        <taxon>Gammaproteobacteria</taxon>
        <taxon>Alteromonadales</taxon>
        <taxon>Shewanellaceae</taxon>
        <taxon>Shewanella</taxon>
    </lineage>
</organism>
<feature type="transmembrane region" description="Helical" evidence="8">
    <location>
        <begin position="266"/>
        <end position="286"/>
    </location>
</feature>
<feature type="transmembrane region" description="Helical" evidence="8">
    <location>
        <begin position="38"/>
        <end position="57"/>
    </location>
</feature>
<feature type="transmembrane region" description="Helical" evidence="8">
    <location>
        <begin position="63"/>
        <end position="87"/>
    </location>
</feature>
<keyword evidence="7 8" id="KW-0472">Membrane</keyword>
<evidence type="ECO:0000256" key="8">
    <source>
        <dbReference type="SAM" id="Phobius"/>
    </source>
</evidence>
<dbReference type="EMBL" id="LRDC01000029">
    <property type="protein sequence ID" value="KVX01024.1"/>
    <property type="molecule type" value="Genomic_DNA"/>
</dbReference>
<dbReference type="GO" id="GO:0055085">
    <property type="term" value="P:transmembrane transport"/>
    <property type="evidence" value="ECO:0007669"/>
    <property type="project" value="InterPro"/>
</dbReference>
<feature type="transmembrane region" description="Helical" evidence="8">
    <location>
        <begin position="293"/>
        <end position="314"/>
    </location>
</feature>
<evidence type="ECO:0000256" key="2">
    <source>
        <dbReference type="ARBA" id="ARBA00010145"/>
    </source>
</evidence>
<evidence type="ECO:0000256" key="1">
    <source>
        <dbReference type="ARBA" id="ARBA00004651"/>
    </source>
</evidence>
<dbReference type="AlphaFoldDB" id="A0A106BYV0"/>
<feature type="transmembrane region" description="Helical" evidence="8">
    <location>
        <begin position="125"/>
        <end position="147"/>
    </location>
</feature>
<dbReference type="RefSeq" id="WP_059746435.1">
    <property type="nucleotide sequence ID" value="NZ_JBOZPR010000006.1"/>
</dbReference>
<comment type="similarity">
    <text evidence="2">Belongs to the auxin efflux carrier (TC 2.A.69) family.</text>
</comment>
<accession>A0A106BYV0</accession>
<keyword evidence="3" id="KW-0813">Transport</keyword>
<name>A0A106BYV0_SHEFR</name>
<dbReference type="InterPro" id="IPR004776">
    <property type="entry name" value="Mem_transp_PIN-like"/>
</dbReference>
<dbReference type="Proteomes" id="UP000055702">
    <property type="component" value="Unassembled WGS sequence"/>
</dbReference>
<protein>
    <submittedName>
        <fullName evidence="9">Transporter</fullName>
    </submittedName>
</protein>
<proteinExistence type="inferred from homology"/>
<sequence length="322" mass="34487">MSSILTPLIAVFIIMLLGSIVQKMRLLPADTDLILNQFVYYIAFPAILLIVLAETRIEDIIQWGFIGGFSLAMVITYALVIVVSLLSTPKKQAVAAMRALNATFGNTAFIGIPLLSLLFPGHKMALVAAAIASLLSVFMFAFALVSIELASRDKQSTDHAIVIMANALYKNPIVVGSVIGIGLSALHITLPDSLALMLHQVGNTSSPCALFAIGMVLAKALRHQSDTKMFSIGLIAELNLINLLKLIIQPLIAFGLLKLFGVEKELLTMGVILAALPTAASVYLLADRYQINANVSAQGILYGTLITFISLPIIETLLKSIA</sequence>
<dbReference type="GO" id="GO:0005886">
    <property type="term" value="C:plasma membrane"/>
    <property type="evidence" value="ECO:0007669"/>
    <property type="project" value="UniProtKB-SubCell"/>
</dbReference>
<feature type="transmembrane region" description="Helical" evidence="8">
    <location>
        <begin position="6"/>
        <end position="26"/>
    </location>
</feature>
<dbReference type="PANTHER" id="PTHR36838:SF3">
    <property type="entry name" value="TRANSPORTER AUXIN EFFLUX CARRIER EC FAMILY"/>
    <property type="match status" value="1"/>
</dbReference>